<dbReference type="InterPro" id="IPR036291">
    <property type="entry name" value="NAD(P)-bd_dom_sf"/>
</dbReference>
<dbReference type="Gene3D" id="3.40.50.720">
    <property type="entry name" value="NAD(P)-binding Rossmann-like Domain"/>
    <property type="match status" value="1"/>
</dbReference>
<dbReference type="AlphaFoldDB" id="A0A1D7QVU8"/>
<dbReference type="OrthoDB" id="9803333at2"/>
<keyword evidence="2" id="KW-0560">Oxidoreductase</keyword>
<dbReference type="EC" id="1.1.1.100" evidence="2"/>
<evidence type="ECO:0000313" key="2">
    <source>
        <dbReference type="EMBL" id="AOM83127.1"/>
    </source>
</evidence>
<dbReference type="CDD" id="cd05233">
    <property type="entry name" value="SDR_c"/>
    <property type="match status" value="1"/>
</dbReference>
<protein>
    <submittedName>
        <fullName evidence="2">3-oxoacyl-[acyl-carrier protein] reductase</fullName>
        <ecNumber evidence="2">1.1.1.100</ecNumber>
    </submittedName>
</protein>
<evidence type="ECO:0000256" key="1">
    <source>
        <dbReference type="ARBA" id="ARBA00006484"/>
    </source>
</evidence>
<gene>
    <name evidence="2" type="ORF">BBEV_1766</name>
</gene>
<sequence>MFCLLRAPWRNNIVKRKRVWITGASGDIGYAIAEEAAKTGSDLVLHCFRNEQPLRRLSSNYPELDIRIVQCDFTDSLRTLECFHSMPCPDVFVHCAGYSDPKLFQEEEHDSIRAQMQSDLITPMLLIRSFIPDMISRRAGNILFITSIWGQTGASMEVLYSTVKSGQHGLVRSLADELGPSGIRVNGIAPGIIHTRMVSNYSKQDIDAIKREIPAGRLGHPEDIAHTTMFLTGEGADYINGQIIGVNGGWHRG</sequence>
<dbReference type="InterPro" id="IPR050259">
    <property type="entry name" value="SDR"/>
</dbReference>
<keyword evidence="3" id="KW-1185">Reference proteome</keyword>
<dbReference type="PRINTS" id="PR00081">
    <property type="entry name" value="GDHRDH"/>
</dbReference>
<evidence type="ECO:0000313" key="3">
    <source>
        <dbReference type="Proteomes" id="UP000094463"/>
    </source>
</evidence>
<reference evidence="2 3" key="1">
    <citation type="submission" date="2015-08" db="EMBL/GenBank/DDBJ databases">
        <title>The complete genome sequence of Bacillus beveridgei MLTeJB.</title>
        <authorList>
            <person name="Hanson T.E."/>
            <person name="Mesa C."/>
            <person name="Basesman S.M."/>
            <person name="Oremland R.S."/>
        </authorList>
    </citation>
    <scope>NUCLEOTIDE SEQUENCE [LARGE SCALE GENOMIC DNA]</scope>
    <source>
        <strain evidence="2 3">MLTeJB</strain>
    </source>
</reference>
<dbReference type="Proteomes" id="UP000094463">
    <property type="component" value="Chromosome"/>
</dbReference>
<dbReference type="NCBIfam" id="NF047420">
    <property type="entry name" value="EF_P_mod_YmfI"/>
    <property type="match status" value="1"/>
</dbReference>
<organism evidence="2 3">
    <name type="scientific">Salisediminibacterium beveridgei</name>
    <dbReference type="NCBI Taxonomy" id="632773"/>
    <lineage>
        <taxon>Bacteria</taxon>
        <taxon>Bacillati</taxon>
        <taxon>Bacillota</taxon>
        <taxon>Bacilli</taxon>
        <taxon>Bacillales</taxon>
        <taxon>Bacillaceae</taxon>
        <taxon>Salisediminibacterium</taxon>
    </lineage>
</organism>
<accession>A0A1D7QVU8</accession>
<dbReference type="PANTHER" id="PTHR42879:SF2">
    <property type="entry name" value="3-OXOACYL-[ACYL-CARRIER-PROTEIN] REDUCTASE FABG"/>
    <property type="match status" value="1"/>
</dbReference>
<dbReference type="GO" id="GO:0004316">
    <property type="term" value="F:3-oxoacyl-[acyl-carrier-protein] reductase (NADPH) activity"/>
    <property type="evidence" value="ECO:0007669"/>
    <property type="project" value="UniProtKB-EC"/>
</dbReference>
<dbReference type="KEGG" id="bbev:BBEV_1766"/>
<dbReference type="SUPFAM" id="SSF51735">
    <property type="entry name" value="NAD(P)-binding Rossmann-fold domains"/>
    <property type="match status" value="1"/>
</dbReference>
<dbReference type="EMBL" id="CP012502">
    <property type="protein sequence ID" value="AOM83127.1"/>
    <property type="molecule type" value="Genomic_DNA"/>
</dbReference>
<comment type="similarity">
    <text evidence="1">Belongs to the short-chain dehydrogenases/reductases (SDR) family.</text>
</comment>
<name>A0A1D7QVU8_9BACI</name>
<dbReference type="InterPro" id="IPR002347">
    <property type="entry name" value="SDR_fam"/>
</dbReference>
<dbReference type="STRING" id="632773.BBEV_1766"/>
<proteinExistence type="inferred from homology"/>
<dbReference type="PANTHER" id="PTHR42879">
    <property type="entry name" value="3-OXOACYL-(ACYL-CARRIER-PROTEIN) REDUCTASE"/>
    <property type="match status" value="1"/>
</dbReference>
<dbReference type="Pfam" id="PF13561">
    <property type="entry name" value="adh_short_C2"/>
    <property type="match status" value="1"/>
</dbReference>